<name>A0A1M7DLH5_9RHOB</name>
<evidence type="ECO:0000313" key="1">
    <source>
        <dbReference type="EMBL" id="SHL80366.1"/>
    </source>
</evidence>
<dbReference type="Pfam" id="PF04860">
    <property type="entry name" value="Phage_portal"/>
    <property type="match status" value="1"/>
</dbReference>
<reference evidence="2" key="1">
    <citation type="submission" date="2016-11" db="EMBL/GenBank/DDBJ databases">
        <authorList>
            <person name="Varghese N."/>
            <person name="Submissions S."/>
        </authorList>
    </citation>
    <scope>NUCLEOTIDE SEQUENCE [LARGE SCALE GENOMIC DNA]</scope>
    <source>
        <strain evidence="2">DSM 6637</strain>
    </source>
</reference>
<accession>A0A1M7DLH5</accession>
<dbReference type="EMBL" id="FRCK01000001">
    <property type="protein sequence ID" value="SHL80366.1"/>
    <property type="molecule type" value="Genomic_DNA"/>
</dbReference>
<evidence type="ECO:0000313" key="2">
    <source>
        <dbReference type="Proteomes" id="UP000184444"/>
    </source>
</evidence>
<dbReference type="STRING" id="53463.SAMN05444389_101431"/>
<dbReference type="Proteomes" id="UP000184444">
    <property type="component" value="Unassembled WGS sequence"/>
</dbReference>
<organism evidence="1 2">
    <name type="scientific">Paracoccus solventivorans</name>
    <dbReference type="NCBI Taxonomy" id="53463"/>
    <lineage>
        <taxon>Bacteria</taxon>
        <taxon>Pseudomonadati</taxon>
        <taxon>Pseudomonadota</taxon>
        <taxon>Alphaproteobacteria</taxon>
        <taxon>Rhodobacterales</taxon>
        <taxon>Paracoccaceae</taxon>
        <taxon>Paracoccus</taxon>
    </lineage>
</organism>
<dbReference type="OrthoDB" id="7592047at2"/>
<dbReference type="RefSeq" id="WP_073061256.1">
    <property type="nucleotide sequence ID" value="NZ_FRCK01000001.1"/>
</dbReference>
<dbReference type="AlphaFoldDB" id="A0A1M7DLH5"/>
<dbReference type="NCBIfam" id="TIGR01537">
    <property type="entry name" value="portal_HK97"/>
    <property type="match status" value="1"/>
</dbReference>
<proteinExistence type="predicted"/>
<dbReference type="InterPro" id="IPR006944">
    <property type="entry name" value="Phage/GTA_portal"/>
</dbReference>
<dbReference type="InterPro" id="IPR006427">
    <property type="entry name" value="Portal_HK97"/>
</dbReference>
<protein>
    <submittedName>
        <fullName evidence="1">Phage portal protein, HK97 family</fullName>
    </submittedName>
</protein>
<sequence length="414" mass="45762">MDKPLAVLDRFGRPLAAVSDLTKEQRLTLAGGDLGYYVATNASGKTVTLSSALTVSAVWACIARSAQVMAALPLDVYRKTSTGRKKISGPVDDLIGLSPNADQTPVEFWEGMLSWLLATGNAYAEIDEINGRPVALLPLPSVLVKPIRNPVTRELMYEVREPGMSRPRVLKQKQVLHLRGWGFGGDEGMSPIRWGTQSIGAAMAADEASGSMFGAGMQASGILKTNQRVNERQRPEIQKLLESYSGSSRAGKIMVLEAGMEFQQLSLNPDDAQMLETRRFSIEEVCRWFGVPPIVIGHSAEGQTMWGTGVEQIFLSWMQLGINPVLHKIEQRIRKQLIPLREQREVYAEFNREGLLQMDSKAKSEFLRAMTTNGIMSRDEARDKLNLERRGGVADDLMVQTAMSPIDLLNERMG</sequence>
<gene>
    <name evidence="1" type="ORF">SAMN05444389_101431</name>
</gene>
<keyword evidence="2" id="KW-1185">Reference proteome</keyword>